<dbReference type="EMBL" id="CP033923">
    <property type="protein sequence ID" value="AZA93631.1"/>
    <property type="molecule type" value="Genomic_DNA"/>
</dbReference>
<keyword evidence="2" id="KW-1185">Reference proteome</keyword>
<dbReference type="KEGG" id="cnk:EG343_25005"/>
<dbReference type="Proteomes" id="UP000278288">
    <property type="component" value="Chromosome"/>
</dbReference>
<protein>
    <submittedName>
        <fullName evidence="1">Uncharacterized protein</fullName>
    </submittedName>
</protein>
<accession>A0AAD0YVN2</accession>
<gene>
    <name evidence="1" type="ORF">EG343_25005</name>
</gene>
<organism evidence="1 2">
    <name type="scientific">Chryseobacterium nakagawai</name>
    <dbReference type="NCBI Taxonomy" id="1241982"/>
    <lineage>
        <taxon>Bacteria</taxon>
        <taxon>Pseudomonadati</taxon>
        <taxon>Bacteroidota</taxon>
        <taxon>Flavobacteriia</taxon>
        <taxon>Flavobacteriales</taxon>
        <taxon>Weeksellaceae</taxon>
        <taxon>Chryseobacterium group</taxon>
        <taxon>Chryseobacterium</taxon>
    </lineage>
</organism>
<evidence type="ECO:0000313" key="1">
    <source>
        <dbReference type="EMBL" id="AZA93631.1"/>
    </source>
</evidence>
<reference evidence="1 2" key="1">
    <citation type="submission" date="2018-11" db="EMBL/GenBank/DDBJ databases">
        <title>Proposal to divide the Flavobacteriaceae and reorganize its genera based on Amino Acid Identity values calculated from whole genome sequences.</title>
        <authorList>
            <person name="Nicholson A.C."/>
            <person name="Gulvik C.A."/>
            <person name="Whitney A.M."/>
            <person name="Humrighouse B.W."/>
            <person name="Bell M."/>
            <person name="Holmes B."/>
            <person name="Steigerwalt A.G."/>
            <person name="Villarma A."/>
            <person name="Sheth M."/>
            <person name="Batra D."/>
            <person name="Pryor J."/>
            <person name="Bernardet J.-F."/>
            <person name="Hugo C."/>
            <person name="Kampfer P."/>
            <person name="Newman J."/>
            <person name="McQuiston J.R."/>
        </authorList>
    </citation>
    <scope>NUCLEOTIDE SEQUENCE [LARGE SCALE GENOMIC DNA]</scope>
    <source>
        <strain evidence="1 2">G0041</strain>
    </source>
</reference>
<proteinExistence type="predicted"/>
<evidence type="ECO:0000313" key="2">
    <source>
        <dbReference type="Proteomes" id="UP000278288"/>
    </source>
</evidence>
<name>A0AAD0YVN2_CHRNA</name>
<sequence>MTYTAWNQLIGKHFFNEVMAEKEVFLFMSKEELISIAKPFFDIEEYSDDNYILRDFISATKKGVEGAIGTFLEKADYAYRNRNKIKIELNENEVQYPLYLSYLILLVMPLTETLADSINANNYYSRLNTFIGADKDRHFVNSINYTENKIYRLWDNLEEWTIDEFGGTLGLFFHRRFSHKHWINVGTMFSQCILPPRSFRNFSVFFSKYNFIPHYEYPAEFFKHKLASGGLQFLQLPKYINGLFNNDSGNELIEKLLEITQREYRKWDGNIISEQESLFNYDGSTTVRVFLQLRYSKISESISFSYRIGYQNDFPDDLVLNGHEIYEEMNSFSNTLEKEFNPQFTLQDEFNKWRAIFQEKEIRLFINASYYQLENSYWLETDNLSKVDQMLIMCTANKRQIIENWLRKECSNVLFDVNNYNGLPHGYYIYSFRGVRNSLVSEPCLLLKKDKQISLISDLKLDYRTYLRVILPEVLIGNADGSEEVFLEYKESNDSIVLKRIEGTNKWLLPENIRLNEEFKIKIVDQKLYQNFTNYKIVTADDTALQVFEEHSPLRDKFGNVTNEQIDCYLRGNEIGGVNFGKQYAYNNGFKSNRTRKHIQINEAIYTHKDGNILLSFLTIRGNTTAKDFFDAFEFLSSKKINKTQNRKFYNLAKTKKLSLNYFDYLGFIDYDYYADKIIINPPQLIYIPSAEGRTALLIGARDNALVKQLISTASKFNLQVEITPQNSLNEDLLLPDRIVIHAFQSDNDKYGERAINNFAKELNIKFNNDRLHQIGLFLLSGNVSEYENFIVENNETDDNYNSASKYIFDSNSLALSKFPDSNFEKELSLIEYKFREWERFQVLWLHSKCYDVDRNWGRFIVLKHLNKNIMLYDRNKKSVAIPVKTPIPRLLFESITLMSGFAPITKKINYQYYWIFDNIESNYIKDMMKKIGQEIIEQEIN</sequence>
<dbReference type="AlphaFoldDB" id="A0AAD0YVN2"/>
<dbReference type="RefSeq" id="WP_123860428.1">
    <property type="nucleotide sequence ID" value="NZ_CP033923.1"/>
</dbReference>